<evidence type="ECO:0000256" key="2">
    <source>
        <dbReference type="SAM" id="SignalP"/>
    </source>
</evidence>
<protein>
    <recommendedName>
        <fullName evidence="5">Secreted protein</fullName>
    </recommendedName>
</protein>
<accession>A0AAE0IYX1</accession>
<keyword evidence="4" id="KW-1185">Reference proteome</keyword>
<proteinExistence type="predicted"/>
<feature type="region of interest" description="Disordered" evidence="1">
    <location>
        <begin position="37"/>
        <end position="94"/>
    </location>
</feature>
<dbReference type="AlphaFoldDB" id="A0AAE0IYX1"/>
<reference evidence="3" key="2">
    <citation type="submission" date="2023-06" db="EMBL/GenBank/DDBJ databases">
        <authorList>
            <consortium name="Lawrence Berkeley National Laboratory"/>
            <person name="Haridas S."/>
            <person name="Hensen N."/>
            <person name="Bonometti L."/>
            <person name="Westerberg I."/>
            <person name="Brannstrom I.O."/>
            <person name="Guillou S."/>
            <person name="Cros-Aarteil S."/>
            <person name="Calhoun S."/>
            <person name="Kuo A."/>
            <person name="Mondo S."/>
            <person name="Pangilinan J."/>
            <person name="Riley R."/>
            <person name="Labutti K."/>
            <person name="Andreopoulos B."/>
            <person name="Lipzen A."/>
            <person name="Chen C."/>
            <person name="Yanf M."/>
            <person name="Daum C."/>
            <person name="Ng V."/>
            <person name="Clum A."/>
            <person name="Steindorff A."/>
            <person name="Ohm R."/>
            <person name="Martin F."/>
            <person name="Silar P."/>
            <person name="Natvig D."/>
            <person name="Lalanne C."/>
            <person name="Gautier V."/>
            <person name="Ament-Velasquez S.L."/>
            <person name="Kruys A."/>
            <person name="Hutchinson M.I."/>
            <person name="Powell A.J."/>
            <person name="Barry K."/>
            <person name="Miller A.N."/>
            <person name="Grigoriev I.V."/>
            <person name="Debuchy R."/>
            <person name="Gladieux P."/>
            <person name="Thoren M.H."/>
            <person name="Johannesson H."/>
        </authorList>
    </citation>
    <scope>NUCLEOTIDE SEQUENCE</scope>
    <source>
        <strain evidence="3">SMH4131-1</strain>
    </source>
</reference>
<dbReference type="Proteomes" id="UP001286456">
    <property type="component" value="Unassembled WGS sequence"/>
</dbReference>
<feature type="chain" id="PRO_5042168642" description="Secreted protein" evidence="2">
    <location>
        <begin position="22"/>
        <end position="113"/>
    </location>
</feature>
<organism evidence="3 4">
    <name type="scientific">Cercophora scortea</name>
    <dbReference type="NCBI Taxonomy" id="314031"/>
    <lineage>
        <taxon>Eukaryota</taxon>
        <taxon>Fungi</taxon>
        <taxon>Dikarya</taxon>
        <taxon>Ascomycota</taxon>
        <taxon>Pezizomycotina</taxon>
        <taxon>Sordariomycetes</taxon>
        <taxon>Sordariomycetidae</taxon>
        <taxon>Sordariales</taxon>
        <taxon>Lasiosphaeriaceae</taxon>
        <taxon>Cercophora</taxon>
    </lineage>
</organism>
<evidence type="ECO:0000256" key="1">
    <source>
        <dbReference type="SAM" id="MobiDB-lite"/>
    </source>
</evidence>
<evidence type="ECO:0000313" key="4">
    <source>
        <dbReference type="Proteomes" id="UP001286456"/>
    </source>
</evidence>
<evidence type="ECO:0008006" key="5">
    <source>
        <dbReference type="Google" id="ProtNLM"/>
    </source>
</evidence>
<gene>
    <name evidence="3" type="ORF">B0T19DRAFT_138363</name>
</gene>
<feature type="signal peptide" evidence="2">
    <location>
        <begin position="1"/>
        <end position="21"/>
    </location>
</feature>
<evidence type="ECO:0000313" key="3">
    <source>
        <dbReference type="EMBL" id="KAK3333817.1"/>
    </source>
</evidence>
<dbReference type="EMBL" id="JAUEPO010000002">
    <property type="protein sequence ID" value="KAK3333817.1"/>
    <property type="molecule type" value="Genomic_DNA"/>
</dbReference>
<comment type="caution">
    <text evidence="3">The sequence shown here is derived from an EMBL/GenBank/DDBJ whole genome shotgun (WGS) entry which is preliminary data.</text>
</comment>
<feature type="compositionally biased region" description="Basic and acidic residues" evidence="1">
    <location>
        <begin position="81"/>
        <end position="92"/>
    </location>
</feature>
<keyword evidence="2" id="KW-0732">Signal</keyword>
<reference evidence="3" key="1">
    <citation type="journal article" date="2023" name="Mol. Phylogenet. Evol.">
        <title>Genome-scale phylogeny and comparative genomics of the fungal order Sordariales.</title>
        <authorList>
            <person name="Hensen N."/>
            <person name="Bonometti L."/>
            <person name="Westerberg I."/>
            <person name="Brannstrom I.O."/>
            <person name="Guillou S."/>
            <person name="Cros-Aarteil S."/>
            <person name="Calhoun S."/>
            <person name="Haridas S."/>
            <person name="Kuo A."/>
            <person name="Mondo S."/>
            <person name="Pangilinan J."/>
            <person name="Riley R."/>
            <person name="LaButti K."/>
            <person name="Andreopoulos B."/>
            <person name="Lipzen A."/>
            <person name="Chen C."/>
            <person name="Yan M."/>
            <person name="Daum C."/>
            <person name="Ng V."/>
            <person name="Clum A."/>
            <person name="Steindorff A."/>
            <person name="Ohm R.A."/>
            <person name="Martin F."/>
            <person name="Silar P."/>
            <person name="Natvig D.O."/>
            <person name="Lalanne C."/>
            <person name="Gautier V."/>
            <person name="Ament-Velasquez S.L."/>
            <person name="Kruys A."/>
            <person name="Hutchinson M.I."/>
            <person name="Powell A.J."/>
            <person name="Barry K."/>
            <person name="Miller A.N."/>
            <person name="Grigoriev I.V."/>
            <person name="Debuchy R."/>
            <person name="Gladieux P."/>
            <person name="Hiltunen Thoren M."/>
            <person name="Johannesson H."/>
        </authorList>
    </citation>
    <scope>NUCLEOTIDE SEQUENCE</scope>
    <source>
        <strain evidence="3">SMH4131-1</strain>
    </source>
</reference>
<sequence>MFARLFLVLPCNLWDWQSAFSWLRGVDRSIIRVGQTRGAADNANARMEGAIGTEHVSRSSRPPAQREPEGLTPSGSLVRDSFGDDDRHRETWRVQGSSGFPRTIKWSCWQTGN</sequence>
<name>A0AAE0IYX1_9PEZI</name>